<dbReference type="Proteomes" id="UP000537204">
    <property type="component" value="Unassembled WGS sequence"/>
</dbReference>
<sequence length="261" mass="29184">MKAIKIFFLLGCLTLGTAILKQGYAAIDRDQLSRKKLVPDPVKGFAFIELFTSEGCSSCPPADELIVRINKESEGLPVYILAFHVDYWNRLGWKDVYSDATYTKRQQQYAGWLNLSSVYTPQIVVNGQKEFVGSEENTLRNAIKYSLQKPVTAKLELNEVKTDKGQINLHYKTEGADQHTSLFLAIVQLNAQTKVKRGENGGHTLSHIQLVRQLKRISLKDENAGTASIELPKDPDPGKVELVAFLQNDTDGKIIAATQYK</sequence>
<dbReference type="AlphaFoldDB" id="A0A7W9DX85"/>
<dbReference type="InterPro" id="IPR036249">
    <property type="entry name" value="Thioredoxin-like_sf"/>
</dbReference>
<reference evidence="1 2" key="1">
    <citation type="submission" date="2020-08" db="EMBL/GenBank/DDBJ databases">
        <title>Genomic Encyclopedia of Type Strains, Phase IV (KMG-V): Genome sequencing to study the core and pangenomes of soil and plant-associated prokaryotes.</title>
        <authorList>
            <person name="Whitman W."/>
        </authorList>
    </citation>
    <scope>NUCLEOTIDE SEQUENCE [LARGE SCALE GENOMIC DNA]</scope>
    <source>
        <strain evidence="1 2">S3M1</strain>
    </source>
</reference>
<proteinExistence type="predicted"/>
<accession>A0A7W9DX85</accession>
<evidence type="ECO:0000313" key="1">
    <source>
        <dbReference type="EMBL" id="MBB5634598.1"/>
    </source>
</evidence>
<protein>
    <submittedName>
        <fullName evidence="1">Uncharacterized protein</fullName>
    </submittedName>
</protein>
<dbReference type="PANTHER" id="PTHR36057:SF1">
    <property type="entry name" value="LIPOPROTEIN LIPID ATTACHMENT SITE-LIKE PROTEIN, PUTATIVE (DUF1223)-RELATED"/>
    <property type="match status" value="1"/>
</dbReference>
<dbReference type="Pfam" id="PF06764">
    <property type="entry name" value="DUF1223"/>
    <property type="match status" value="1"/>
</dbReference>
<dbReference type="EMBL" id="JACHCE010000001">
    <property type="protein sequence ID" value="MBB5634598.1"/>
    <property type="molecule type" value="Genomic_DNA"/>
</dbReference>
<dbReference type="SUPFAM" id="SSF52833">
    <property type="entry name" value="Thioredoxin-like"/>
    <property type="match status" value="1"/>
</dbReference>
<evidence type="ECO:0000313" key="2">
    <source>
        <dbReference type="Proteomes" id="UP000537204"/>
    </source>
</evidence>
<dbReference type="PANTHER" id="PTHR36057">
    <property type="match status" value="1"/>
</dbReference>
<name>A0A7W9DX85_9SPHI</name>
<dbReference type="RefSeq" id="WP_183878536.1">
    <property type="nucleotide sequence ID" value="NZ_JACHCE010000001.1"/>
</dbReference>
<gene>
    <name evidence="1" type="ORF">HDE68_000483</name>
</gene>
<organism evidence="1 2">
    <name type="scientific">Pedobacter cryoconitis</name>
    <dbReference type="NCBI Taxonomy" id="188932"/>
    <lineage>
        <taxon>Bacteria</taxon>
        <taxon>Pseudomonadati</taxon>
        <taxon>Bacteroidota</taxon>
        <taxon>Sphingobacteriia</taxon>
        <taxon>Sphingobacteriales</taxon>
        <taxon>Sphingobacteriaceae</taxon>
        <taxon>Pedobacter</taxon>
    </lineage>
</organism>
<comment type="caution">
    <text evidence="1">The sequence shown here is derived from an EMBL/GenBank/DDBJ whole genome shotgun (WGS) entry which is preliminary data.</text>
</comment>
<dbReference type="InterPro" id="IPR010634">
    <property type="entry name" value="DUF1223"/>
</dbReference>